<proteinExistence type="predicted"/>
<name>A0AAD7WD05_9TELE</name>
<protein>
    <submittedName>
        <fullName evidence="2">Uncharacterized protein</fullName>
    </submittedName>
</protein>
<evidence type="ECO:0000256" key="1">
    <source>
        <dbReference type="SAM" id="MobiDB-lite"/>
    </source>
</evidence>
<keyword evidence="3" id="KW-1185">Reference proteome</keyword>
<sequence length="149" mass="16046">MSLAICSQLPHTPPKTTRAHLKRNRSPREPPAKSSAPGEIHRASPDPTPSLIQFLNKKKKSGGGRQTANSSSFLTSLPEYRNLTERNPIIKSRNGSCVSWAFHKRDVLLLTSCVTGSAPGDGADVLLTAGRRLVSPRGFTCQLAFLSAA</sequence>
<comment type="caution">
    <text evidence="2">The sequence shown here is derived from an EMBL/GenBank/DDBJ whole genome shotgun (WGS) entry which is preliminary data.</text>
</comment>
<dbReference type="Proteomes" id="UP001221898">
    <property type="component" value="Unassembled WGS sequence"/>
</dbReference>
<accession>A0AAD7WD05</accession>
<feature type="region of interest" description="Disordered" evidence="1">
    <location>
        <begin position="1"/>
        <end position="52"/>
    </location>
</feature>
<dbReference type="EMBL" id="JAINUG010000149">
    <property type="protein sequence ID" value="KAJ8392055.1"/>
    <property type="molecule type" value="Genomic_DNA"/>
</dbReference>
<evidence type="ECO:0000313" key="2">
    <source>
        <dbReference type="EMBL" id="KAJ8392055.1"/>
    </source>
</evidence>
<reference evidence="2" key="1">
    <citation type="journal article" date="2023" name="Science">
        <title>Genome structures resolve the early diversification of teleost fishes.</title>
        <authorList>
            <person name="Parey E."/>
            <person name="Louis A."/>
            <person name="Montfort J."/>
            <person name="Bouchez O."/>
            <person name="Roques C."/>
            <person name="Iampietro C."/>
            <person name="Lluch J."/>
            <person name="Castinel A."/>
            <person name="Donnadieu C."/>
            <person name="Desvignes T."/>
            <person name="Floi Bucao C."/>
            <person name="Jouanno E."/>
            <person name="Wen M."/>
            <person name="Mejri S."/>
            <person name="Dirks R."/>
            <person name="Jansen H."/>
            <person name="Henkel C."/>
            <person name="Chen W.J."/>
            <person name="Zahm M."/>
            <person name="Cabau C."/>
            <person name="Klopp C."/>
            <person name="Thompson A.W."/>
            <person name="Robinson-Rechavi M."/>
            <person name="Braasch I."/>
            <person name="Lecointre G."/>
            <person name="Bobe J."/>
            <person name="Postlethwait J.H."/>
            <person name="Berthelot C."/>
            <person name="Roest Crollius H."/>
            <person name="Guiguen Y."/>
        </authorList>
    </citation>
    <scope>NUCLEOTIDE SEQUENCE</scope>
    <source>
        <strain evidence="2">NC1722</strain>
    </source>
</reference>
<evidence type="ECO:0000313" key="3">
    <source>
        <dbReference type="Proteomes" id="UP001221898"/>
    </source>
</evidence>
<gene>
    <name evidence="2" type="ORF">AAFF_G00078610</name>
</gene>
<dbReference type="AlphaFoldDB" id="A0AAD7WD05"/>
<organism evidence="2 3">
    <name type="scientific">Aldrovandia affinis</name>
    <dbReference type="NCBI Taxonomy" id="143900"/>
    <lineage>
        <taxon>Eukaryota</taxon>
        <taxon>Metazoa</taxon>
        <taxon>Chordata</taxon>
        <taxon>Craniata</taxon>
        <taxon>Vertebrata</taxon>
        <taxon>Euteleostomi</taxon>
        <taxon>Actinopterygii</taxon>
        <taxon>Neopterygii</taxon>
        <taxon>Teleostei</taxon>
        <taxon>Notacanthiformes</taxon>
        <taxon>Halosauridae</taxon>
        <taxon>Aldrovandia</taxon>
    </lineage>
</organism>